<accession>A0A6M0CJE0</accession>
<evidence type="ECO:0000256" key="1">
    <source>
        <dbReference type="ARBA" id="ARBA00004571"/>
    </source>
</evidence>
<dbReference type="PROSITE" id="PS52016">
    <property type="entry name" value="TONB_DEPENDENT_REC_3"/>
    <property type="match status" value="1"/>
</dbReference>
<sequence>MKSFLSLMLLVVTSFSFSQVTITGTVTDKRMVPIEGANVYLKGTYDGSSTIQDGTFSFTTSEVGTQTLVISYISFETFELVAEVNTITDVKIQLKEAINTLTGVTLSAGTFEAGDNSKVSVLKPLDVVTTASALGDFVGALQTLPGTSAVAEDGRLFVRGGGAEETQIFIDGVRVFTPFTPTSNNIPTRGRYSPFLFKGISFSTGGYSAEFGQALSGVLQLNTIDEPDQDKTDISLMTVGGGVGHTKKWKNNSVSVNASYINLAPYISITQSRDTWNKPYEGLAGEAVFRQKYENGILKLYAATDYSNFDLLQDNINFPEGFRFSLTNRNSYLNGSLKYFFDNDWTLQTGLSYTNDNTNILIDEAKVKGDENSIHVKAKVKKGFTSKVKLSFGTEYFITRFKEKFSDPNASFTTSFENDLWGSFAEADIFISNDFAFKPGIRAEYAQDQDKWYVSPRLSVAYKTGDSSQFSLAYGDFYQNPLNEYLKLTNTLEAEKATHYLLNYQYSKERRILRAELFHKEYDNLVKFDDDFPIATSNFNNNGDGYATGLDLFWRDGKSIKNFEYWLSYSYLDTERDYRNYPQRAIPNFSSEHNISLVGKWWVEKLRSQVGFSHTFATGRTYTDRNTDEFLAAKTKNFNSLSINWAYLISQQKILYFSINNVLGTRNVFGYDYANTPNMNGVFERQARRPNADQFFFVGFFWTISTDKSSNQLDNL</sequence>
<evidence type="ECO:0000259" key="14">
    <source>
        <dbReference type="Pfam" id="PF07715"/>
    </source>
</evidence>
<evidence type="ECO:0000256" key="3">
    <source>
        <dbReference type="ARBA" id="ARBA00022452"/>
    </source>
</evidence>
<keyword evidence="2 10" id="KW-0813">Transport</keyword>
<keyword evidence="8 15" id="KW-0675">Receptor</keyword>
<evidence type="ECO:0000313" key="16">
    <source>
        <dbReference type="Proteomes" id="UP000474296"/>
    </source>
</evidence>
<proteinExistence type="inferred from homology"/>
<dbReference type="InterPro" id="IPR036942">
    <property type="entry name" value="Beta-barrel_TonB_sf"/>
</dbReference>
<keyword evidence="3 10" id="KW-1134">Transmembrane beta strand</keyword>
<feature type="signal peptide" evidence="12">
    <location>
        <begin position="1"/>
        <end position="18"/>
    </location>
</feature>
<dbReference type="PANTHER" id="PTHR30069:SF29">
    <property type="entry name" value="HEMOGLOBIN AND HEMOGLOBIN-HAPTOGLOBIN-BINDING PROTEIN 1-RELATED"/>
    <property type="match status" value="1"/>
</dbReference>
<keyword evidence="9 10" id="KW-0998">Cell outer membrane</keyword>
<dbReference type="InterPro" id="IPR012910">
    <property type="entry name" value="Plug_dom"/>
</dbReference>
<evidence type="ECO:0000256" key="12">
    <source>
        <dbReference type="SAM" id="SignalP"/>
    </source>
</evidence>
<dbReference type="AlphaFoldDB" id="A0A6M0CJE0"/>
<evidence type="ECO:0000313" key="15">
    <source>
        <dbReference type="EMBL" id="NER17712.1"/>
    </source>
</evidence>
<evidence type="ECO:0000256" key="5">
    <source>
        <dbReference type="ARBA" id="ARBA00022729"/>
    </source>
</evidence>
<dbReference type="GO" id="GO:0015344">
    <property type="term" value="F:siderophore uptake transmembrane transporter activity"/>
    <property type="evidence" value="ECO:0007669"/>
    <property type="project" value="TreeGrafter"/>
</dbReference>
<keyword evidence="5 12" id="KW-0732">Signal</keyword>
<evidence type="ECO:0000256" key="6">
    <source>
        <dbReference type="ARBA" id="ARBA00023077"/>
    </source>
</evidence>
<comment type="caution">
    <text evidence="15">The sequence shown here is derived from an EMBL/GenBank/DDBJ whole genome shotgun (WGS) entry which is preliminary data.</text>
</comment>
<dbReference type="SUPFAM" id="SSF56935">
    <property type="entry name" value="Porins"/>
    <property type="match status" value="1"/>
</dbReference>
<evidence type="ECO:0000256" key="10">
    <source>
        <dbReference type="PROSITE-ProRule" id="PRU01360"/>
    </source>
</evidence>
<dbReference type="GO" id="GO:0044718">
    <property type="term" value="P:siderophore transmembrane transport"/>
    <property type="evidence" value="ECO:0007669"/>
    <property type="project" value="TreeGrafter"/>
</dbReference>
<dbReference type="PANTHER" id="PTHR30069">
    <property type="entry name" value="TONB-DEPENDENT OUTER MEMBRANE RECEPTOR"/>
    <property type="match status" value="1"/>
</dbReference>
<evidence type="ECO:0000256" key="9">
    <source>
        <dbReference type="ARBA" id="ARBA00023237"/>
    </source>
</evidence>
<dbReference type="Pfam" id="PF00593">
    <property type="entry name" value="TonB_dep_Rec_b-barrel"/>
    <property type="match status" value="1"/>
</dbReference>
<dbReference type="RefSeq" id="WP_164032386.1">
    <property type="nucleotide sequence ID" value="NZ_JAABOQ010000004.1"/>
</dbReference>
<feature type="chain" id="PRO_5026700556" evidence="12">
    <location>
        <begin position="19"/>
        <end position="716"/>
    </location>
</feature>
<dbReference type="InterPro" id="IPR008969">
    <property type="entry name" value="CarboxyPept-like_regulatory"/>
</dbReference>
<organism evidence="15 16">
    <name type="scientific">Spongiivirga citrea</name>
    <dbReference type="NCBI Taxonomy" id="1481457"/>
    <lineage>
        <taxon>Bacteria</taxon>
        <taxon>Pseudomonadati</taxon>
        <taxon>Bacteroidota</taxon>
        <taxon>Flavobacteriia</taxon>
        <taxon>Flavobacteriales</taxon>
        <taxon>Flavobacteriaceae</taxon>
        <taxon>Spongiivirga</taxon>
    </lineage>
</organism>
<name>A0A6M0CJE0_9FLAO</name>
<dbReference type="InterPro" id="IPR039426">
    <property type="entry name" value="TonB-dep_rcpt-like"/>
</dbReference>
<dbReference type="InterPro" id="IPR000531">
    <property type="entry name" value="Beta-barrel_TonB"/>
</dbReference>
<dbReference type="Pfam" id="PF07715">
    <property type="entry name" value="Plug"/>
    <property type="match status" value="1"/>
</dbReference>
<feature type="domain" description="TonB-dependent receptor-like beta-barrel" evidence="13">
    <location>
        <begin position="310"/>
        <end position="662"/>
    </location>
</feature>
<keyword evidence="16" id="KW-1185">Reference proteome</keyword>
<dbReference type="Proteomes" id="UP000474296">
    <property type="component" value="Unassembled WGS sequence"/>
</dbReference>
<evidence type="ECO:0000256" key="8">
    <source>
        <dbReference type="ARBA" id="ARBA00023170"/>
    </source>
</evidence>
<feature type="domain" description="TonB-dependent receptor plug" evidence="14">
    <location>
        <begin position="135"/>
        <end position="218"/>
    </location>
</feature>
<dbReference type="Gene3D" id="2.60.40.1120">
    <property type="entry name" value="Carboxypeptidase-like, regulatory domain"/>
    <property type="match status" value="1"/>
</dbReference>
<gene>
    <name evidence="15" type="ORF">GWK10_10850</name>
</gene>
<comment type="subcellular location">
    <subcellularLocation>
        <location evidence="1 10">Cell outer membrane</location>
        <topology evidence="1 10">Multi-pass membrane protein</topology>
    </subcellularLocation>
</comment>
<keyword evidence="6 11" id="KW-0798">TonB box</keyword>
<protein>
    <submittedName>
        <fullName evidence="15">TonB-dependent receptor plug domain-containing protein</fullName>
    </submittedName>
</protein>
<dbReference type="EMBL" id="JAABOQ010000004">
    <property type="protein sequence ID" value="NER17712.1"/>
    <property type="molecule type" value="Genomic_DNA"/>
</dbReference>
<keyword evidence="4 10" id="KW-0812">Transmembrane</keyword>
<evidence type="ECO:0000259" key="13">
    <source>
        <dbReference type="Pfam" id="PF00593"/>
    </source>
</evidence>
<dbReference type="Gene3D" id="2.40.170.20">
    <property type="entry name" value="TonB-dependent receptor, beta-barrel domain"/>
    <property type="match status" value="1"/>
</dbReference>
<keyword evidence="7 10" id="KW-0472">Membrane</keyword>
<reference evidence="15 16" key="1">
    <citation type="submission" date="2020-01" db="EMBL/GenBank/DDBJ databases">
        <title>Spongiivirga citrea KCTC 32990T.</title>
        <authorList>
            <person name="Wang G."/>
        </authorList>
    </citation>
    <scope>NUCLEOTIDE SEQUENCE [LARGE SCALE GENOMIC DNA]</scope>
    <source>
        <strain evidence="15 16">KCTC 32990</strain>
    </source>
</reference>
<dbReference type="GO" id="GO:0009279">
    <property type="term" value="C:cell outer membrane"/>
    <property type="evidence" value="ECO:0007669"/>
    <property type="project" value="UniProtKB-SubCell"/>
</dbReference>
<dbReference type="SUPFAM" id="SSF49464">
    <property type="entry name" value="Carboxypeptidase regulatory domain-like"/>
    <property type="match status" value="1"/>
</dbReference>
<comment type="similarity">
    <text evidence="10 11">Belongs to the TonB-dependent receptor family.</text>
</comment>
<evidence type="ECO:0000256" key="4">
    <source>
        <dbReference type="ARBA" id="ARBA00022692"/>
    </source>
</evidence>
<evidence type="ECO:0000256" key="11">
    <source>
        <dbReference type="RuleBase" id="RU003357"/>
    </source>
</evidence>
<dbReference type="Pfam" id="PF13715">
    <property type="entry name" value="CarbopepD_reg_2"/>
    <property type="match status" value="1"/>
</dbReference>
<evidence type="ECO:0000256" key="7">
    <source>
        <dbReference type="ARBA" id="ARBA00023136"/>
    </source>
</evidence>
<evidence type="ECO:0000256" key="2">
    <source>
        <dbReference type="ARBA" id="ARBA00022448"/>
    </source>
</evidence>